<name>A0A4Y2SNN9_ARAVE</name>
<organism evidence="1 2">
    <name type="scientific">Araneus ventricosus</name>
    <name type="common">Orbweaver spider</name>
    <name type="synonym">Epeira ventricosa</name>
    <dbReference type="NCBI Taxonomy" id="182803"/>
    <lineage>
        <taxon>Eukaryota</taxon>
        <taxon>Metazoa</taxon>
        <taxon>Ecdysozoa</taxon>
        <taxon>Arthropoda</taxon>
        <taxon>Chelicerata</taxon>
        <taxon>Arachnida</taxon>
        <taxon>Araneae</taxon>
        <taxon>Araneomorphae</taxon>
        <taxon>Entelegynae</taxon>
        <taxon>Araneoidea</taxon>
        <taxon>Araneidae</taxon>
        <taxon>Araneus</taxon>
    </lineage>
</organism>
<proteinExistence type="predicted"/>
<dbReference type="EMBL" id="BGPR01022584">
    <property type="protein sequence ID" value="GBN89040.1"/>
    <property type="molecule type" value="Genomic_DNA"/>
</dbReference>
<keyword evidence="2" id="KW-1185">Reference proteome</keyword>
<reference evidence="1 2" key="1">
    <citation type="journal article" date="2019" name="Sci. Rep.">
        <title>Orb-weaving spider Araneus ventricosus genome elucidates the spidroin gene catalogue.</title>
        <authorList>
            <person name="Kono N."/>
            <person name="Nakamura H."/>
            <person name="Ohtoshi R."/>
            <person name="Moran D.A.P."/>
            <person name="Shinohara A."/>
            <person name="Yoshida Y."/>
            <person name="Fujiwara M."/>
            <person name="Mori M."/>
            <person name="Tomita M."/>
            <person name="Arakawa K."/>
        </authorList>
    </citation>
    <scope>NUCLEOTIDE SEQUENCE [LARGE SCALE GENOMIC DNA]</scope>
</reference>
<dbReference type="Proteomes" id="UP000499080">
    <property type="component" value="Unassembled WGS sequence"/>
</dbReference>
<sequence>MLFQSRNLVKVSLVKSSNGLNITKPLEIFRNSSSDEEFHESSPSKAEDFIDKHSFEDTEFDEGDIDISYPGSSRISSFPEEQRTRKNLNYALLLTLQNKVDHGRYNFPFSPFTHFHLSDIIFYKFHRDSWLPD</sequence>
<evidence type="ECO:0000313" key="2">
    <source>
        <dbReference type="Proteomes" id="UP000499080"/>
    </source>
</evidence>
<gene>
    <name evidence="1" type="ORF">AVEN_115859_1</name>
</gene>
<dbReference type="AlphaFoldDB" id="A0A4Y2SNN9"/>
<evidence type="ECO:0000313" key="1">
    <source>
        <dbReference type="EMBL" id="GBN89040.1"/>
    </source>
</evidence>
<comment type="caution">
    <text evidence="1">The sequence shown here is derived from an EMBL/GenBank/DDBJ whole genome shotgun (WGS) entry which is preliminary data.</text>
</comment>
<protein>
    <submittedName>
        <fullName evidence="1">Uncharacterized protein</fullName>
    </submittedName>
</protein>
<accession>A0A4Y2SNN9</accession>